<keyword evidence="2" id="KW-1185">Reference proteome</keyword>
<proteinExistence type="predicted"/>
<gene>
    <name evidence="1" type="ORF">HYN48_13100</name>
</gene>
<reference evidence="1 2" key="1">
    <citation type="submission" date="2018-04" db="EMBL/GenBank/DDBJ databases">
        <title>Genome sequencing of Flavobacterium sp. HYN0048.</title>
        <authorList>
            <person name="Yi H."/>
            <person name="Baek C."/>
        </authorList>
    </citation>
    <scope>NUCLEOTIDE SEQUENCE [LARGE SCALE GENOMIC DNA]</scope>
    <source>
        <strain evidence="1 2">HYN0048</strain>
    </source>
</reference>
<evidence type="ECO:0000313" key="2">
    <source>
        <dbReference type="Proteomes" id="UP000244193"/>
    </source>
</evidence>
<dbReference type="Proteomes" id="UP000244193">
    <property type="component" value="Chromosome"/>
</dbReference>
<dbReference type="KEGG" id="fmg:HYN48_13100"/>
<sequence length="81" mass="9141">MVTGIFGVDSDFSIQLKTDTVSIKGTFVNTLDPDLGENFIKEIKIDTVLYKRNGNLISIGIGFDKYGVNQRKMRRKKVKVD</sequence>
<organism evidence="1 2">
    <name type="scientific">Flavobacterium magnum</name>
    <dbReference type="NCBI Taxonomy" id="2162713"/>
    <lineage>
        <taxon>Bacteria</taxon>
        <taxon>Pseudomonadati</taxon>
        <taxon>Bacteroidota</taxon>
        <taxon>Flavobacteriia</taxon>
        <taxon>Flavobacteriales</taxon>
        <taxon>Flavobacteriaceae</taxon>
        <taxon>Flavobacterium</taxon>
    </lineage>
</organism>
<name>A0A2S0RH02_9FLAO</name>
<protein>
    <submittedName>
        <fullName evidence="1">Uncharacterized protein</fullName>
    </submittedName>
</protein>
<dbReference type="AlphaFoldDB" id="A0A2S0RH02"/>
<accession>A0A2S0RH02</accession>
<evidence type="ECO:0000313" key="1">
    <source>
        <dbReference type="EMBL" id="AWA30936.1"/>
    </source>
</evidence>
<dbReference type="EMBL" id="CP028811">
    <property type="protein sequence ID" value="AWA30936.1"/>
    <property type="molecule type" value="Genomic_DNA"/>
</dbReference>